<dbReference type="PROSITE" id="PS51915">
    <property type="entry name" value="ZAD"/>
    <property type="match status" value="1"/>
</dbReference>
<accession>A0A2A4JKF9</accession>
<evidence type="ECO:0000256" key="1">
    <source>
        <dbReference type="PROSITE-ProRule" id="PRU01263"/>
    </source>
</evidence>
<proteinExistence type="predicted"/>
<feature type="binding site" evidence="1">
    <location>
        <position position="66"/>
    </location>
    <ligand>
        <name>Zn(2+)</name>
        <dbReference type="ChEBI" id="CHEBI:29105"/>
    </ligand>
</feature>
<feature type="region of interest" description="Disordered" evidence="2">
    <location>
        <begin position="116"/>
        <end position="190"/>
    </location>
</feature>
<evidence type="ECO:0000313" key="4">
    <source>
        <dbReference type="EMBL" id="PCG71890.1"/>
    </source>
</evidence>
<feature type="compositionally biased region" description="Basic and acidic residues" evidence="2">
    <location>
        <begin position="126"/>
        <end position="140"/>
    </location>
</feature>
<feature type="compositionally biased region" description="Basic residues" evidence="2">
    <location>
        <begin position="152"/>
        <end position="174"/>
    </location>
</feature>
<name>A0A2A4JKF9_HELVI</name>
<keyword evidence="1" id="KW-0862">Zinc</keyword>
<comment type="caution">
    <text evidence="4">The sequence shown here is derived from an EMBL/GenBank/DDBJ whole genome shotgun (WGS) entry which is preliminary data.</text>
</comment>
<feature type="binding site" evidence="1">
    <location>
        <position position="19"/>
    </location>
    <ligand>
        <name>Zn(2+)</name>
        <dbReference type="ChEBI" id="CHEBI:29105"/>
    </ligand>
</feature>
<keyword evidence="1" id="KW-0479">Metal-binding</keyword>
<evidence type="ECO:0000259" key="3">
    <source>
        <dbReference type="PROSITE" id="PS51915"/>
    </source>
</evidence>
<gene>
    <name evidence="4" type="ORF">B5V51_1380</name>
</gene>
<reference evidence="4" key="1">
    <citation type="submission" date="2017-09" db="EMBL/GenBank/DDBJ databases">
        <title>Contemporary evolution of a Lepidopteran species, Heliothis virescens, in response to modern agricultural practices.</title>
        <authorList>
            <person name="Fritz M.L."/>
            <person name="Deyonke A.M."/>
            <person name="Papanicolaou A."/>
            <person name="Micinski S."/>
            <person name="Westbrook J."/>
            <person name="Gould F."/>
        </authorList>
    </citation>
    <scope>NUCLEOTIDE SEQUENCE [LARGE SCALE GENOMIC DNA]</scope>
    <source>
        <strain evidence="4">HvINT-</strain>
        <tissue evidence="4">Whole body</tissue>
    </source>
</reference>
<dbReference type="InterPro" id="IPR012934">
    <property type="entry name" value="Znf_AD"/>
</dbReference>
<dbReference type="GO" id="GO:0005634">
    <property type="term" value="C:nucleus"/>
    <property type="evidence" value="ECO:0007669"/>
    <property type="project" value="InterPro"/>
</dbReference>
<sequence>MASSSRKGPIVDPGLCRCCGALKKCRILNVEYEWLGQKEVYSDMFVDCFGLLLSHLEGAECERLICATCVVRLRDARAFRRQVLQCEEKLLNANIQVHEDGELKNEADVKVEIECTPTDEAAPDVNDMHVDLDDGEHQGDDVNSIKSESPKPVKKSPKKKKTKTNSKTTKRKKNINGESKQKISKRQTRQNVQEFIEPIYPPQETPKKHIDIEQKSFANTIVVVENSYVSITTVYTADKSLPTPINSENTL</sequence>
<dbReference type="AlphaFoldDB" id="A0A2A4JKF9"/>
<feature type="domain" description="ZAD" evidence="3">
    <location>
        <begin position="14"/>
        <end position="93"/>
    </location>
</feature>
<dbReference type="GO" id="GO:0008270">
    <property type="term" value="F:zinc ion binding"/>
    <property type="evidence" value="ECO:0007669"/>
    <property type="project" value="UniProtKB-UniRule"/>
</dbReference>
<feature type="binding site" evidence="1">
    <location>
        <position position="16"/>
    </location>
    <ligand>
        <name>Zn(2+)</name>
        <dbReference type="ChEBI" id="CHEBI:29105"/>
    </ligand>
</feature>
<keyword evidence="1" id="KW-0863">Zinc-finger</keyword>
<feature type="binding site" evidence="1">
    <location>
        <position position="69"/>
    </location>
    <ligand>
        <name>Zn(2+)</name>
        <dbReference type="ChEBI" id="CHEBI:29105"/>
    </ligand>
</feature>
<dbReference type="SMART" id="SM00868">
    <property type="entry name" value="zf-AD"/>
    <property type="match status" value="1"/>
</dbReference>
<evidence type="ECO:0000256" key="2">
    <source>
        <dbReference type="SAM" id="MobiDB-lite"/>
    </source>
</evidence>
<protein>
    <recommendedName>
        <fullName evidence="3">ZAD domain-containing protein</fullName>
    </recommendedName>
</protein>
<dbReference type="EMBL" id="NWSH01001274">
    <property type="protein sequence ID" value="PCG71890.1"/>
    <property type="molecule type" value="Genomic_DNA"/>
</dbReference>
<organism evidence="4">
    <name type="scientific">Heliothis virescens</name>
    <name type="common">Tobacco budworm moth</name>
    <dbReference type="NCBI Taxonomy" id="7102"/>
    <lineage>
        <taxon>Eukaryota</taxon>
        <taxon>Metazoa</taxon>
        <taxon>Ecdysozoa</taxon>
        <taxon>Arthropoda</taxon>
        <taxon>Hexapoda</taxon>
        <taxon>Insecta</taxon>
        <taxon>Pterygota</taxon>
        <taxon>Neoptera</taxon>
        <taxon>Endopterygota</taxon>
        <taxon>Lepidoptera</taxon>
        <taxon>Glossata</taxon>
        <taxon>Ditrysia</taxon>
        <taxon>Noctuoidea</taxon>
        <taxon>Noctuidae</taxon>
        <taxon>Heliothinae</taxon>
        <taxon>Heliothis</taxon>
    </lineage>
</organism>